<dbReference type="OrthoDB" id="45397at2759"/>
<dbReference type="GO" id="GO:0005737">
    <property type="term" value="C:cytoplasm"/>
    <property type="evidence" value="ECO:0007669"/>
    <property type="project" value="TreeGrafter"/>
</dbReference>
<gene>
    <name evidence="9" type="ORF">FRACYDRAFT_254485</name>
</gene>
<dbReference type="Pfam" id="PF04117">
    <property type="entry name" value="Mpv17_PMP22"/>
    <property type="match status" value="1"/>
</dbReference>
<dbReference type="AlphaFoldDB" id="A0A1E7EKP5"/>
<organism evidence="9 10">
    <name type="scientific">Fragilariopsis cylindrus CCMP1102</name>
    <dbReference type="NCBI Taxonomy" id="635003"/>
    <lineage>
        <taxon>Eukaryota</taxon>
        <taxon>Sar</taxon>
        <taxon>Stramenopiles</taxon>
        <taxon>Ochrophyta</taxon>
        <taxon>Bacillariophyta</taxon>
        <taxon>Bacillariophyceae</taxon>
        <taxon>Bacillariophycidae</taxon>
        <taxon>Bacillariales</taxon>
        <taxon>Bacillariaceae</taxon>
        <taxon>Fragilariopsis</taxon>
    </lineage>
</organism>
<comment type="similarity">
    <text evidence="2 6">Belongs to the peroxisomal membrane protein PXMP2/4 family.</text>
</comment>
<evidence type="ECO:0000256" key="1">
    <source>
        <dbReference type="ARBA" id="ARBA00004141"/>
    </source>
</evidence>
<feature type="chain" id="PRO_5009191949" evidence="8">
    <location>
        <begin position="28"/>
        <end position="279"/>
    </location>
</feature>
<proteinExistence type="inferred from homology"/>
<dbReference type="InterPro" id="IPR007248">
    <property type="entry name" value="Mpv17_PMP22"/>
</dbReference>
<reference evidence="9 10" key="1">
    <citation type="submission" date="2016-09" db="EMBL/GenBank/DDBJ databases">
        <title>Extensive genetic diversity and differential bi-allelic expression allows diatom success in the polar Southern Ocean.</title>
        <authorList>
            <consortium name="DOE Joint Genome Institute"/>
            <person name="Mock T."/>
            <person name="Otillar R.P."/>
            <person name="Strauss J."/>
            <person name="Dupont C."/>
            <person name="Frickenhaus S."/>
            <person name="Maumus F."/>
            <person name="Mcmullan M."/>
            <person name="Sanges R."/>
            <person name="Schmutz J."/>
            <person name="Toseland A."/>
            <person name="Valas R."/>
            <person name="Veluchamy A."/>
            <person name="Ward B.J."/>
            <person name="Allen A."/>
            <person name="Barry K."/>
            <person name="Falciatore A."/>
            <person name="Ferrante M."/>
            <person name="Fortunato A.E."/>
            <person name="Gloeckner G."/>
            <person name="Gruber A."/>
            <person name="Hipkin R."/>
            <person name="Janech M."/>
            <person name="Kroth P."/>
            <person name="Leese F."/>
            <person name="Lindquist E."/>
            <person name="Lyon B.R."/>
            <person name="Martin J."/>
            <person name="Mayer C."/>
            <person name="Parker M."/>
            <person name="Quesneville H."/>
            <person name="Raymond J."/>
            <person name="Uhlig C."/>
            <person name="Valentin K.U."/>
            <person name="Worden A.Z."/>
            <person name="Armbrust E.V."/>
            <person name="Bowler C."/>
            <person name="Green B."/>
            <person name="Moulton V."/>
            <person name="Van Oosterhout C."/>
            <person name="Grigoriev I."/>
        </authorList>
    </citation>
    <scope>NUCLEOTIDE SEQUENCE [LARGE SCALE GENOMIC DNA]</scope>
    <source>
        <strain evidence="9 10">CCMP1102</strain>
    </source>
</reference>
<dbReference type="EMBL" id="KV784408">
    <property type="protein sequence ID" value="OEU06468.1"/>
    <property type="molecule type" value="Genomic_DNA"/>
</dbReference>
<dbReference type="Proteomes" id="UP000095751">
    <property type="component" value="Unassembled WGS sequence"/>
</dbReference>
<evidence type="ECO:0000256" key="5">
    <source>
        <dbReference type="ARBA" id="ARBA00023136"/>
    </source>
</evidence>
<dbReference type="KEGG" id="fcy:FRACYDRAFT_254485"/>
<accession>A0A1E7EKP5</accession>
<comment type="caution">
    <text evidence="6">Lacks conserved residue(s) required for the propagation of feature annotation.</text>
</comment>
<name>A0A1E7EKP5_9STRA</name>
<keyword evidence="4 6" id="KW-1133">Transmembrane helix</keyword>
<evidence type="ECO:0000256" key="4">
    <source>
        <dbReference type="ARBA" id="ARBA00022989"/>
    </source>
</evidence>
<keyword evidence="3 6" id="KW-0812">Transmembrane</keyword>
<keyword evidence="10" id="KW-1185">Reference proteome</keyword>
<sequence>MMYRQTPMQVAGLVLLIFCNNITCVSAFLSTSNSPLVQQSQQSHAHHQHNGLSRIKKKTYTIRGGELDALPVPSAATITTIGGSVSKFYRCFPIIAGCLTCATKAMLADSLAQYRDVCETKFNVRRNIAMVLYSGTVLGIGCEIMYNRVFPILFGIEHTLIRSIKMTLFDALINAPFFYLPPAYITQALLYKYPIREAIQKYITDVKENGLLKKYWSLWVPVSFMNFTIVPAHFRVAFVALVSFFWMIILSTVANKEQTDPDSCSLKPEPKMKNPRALD</sequence>
<dbReference type="InParanoid" id="A0A1E7EKP5"/>
<feature type="compositionally biased region" description="Basic and acidic residues" evidence="7">
    <location>
        <begin position="268"/>
        <end position="279"/>
    </location>
</feature>
<evidence type="ECO:0000256" key="7">
    <source>
        <dbReference type="SAM" id="MobiDB-lite"/>
    </source>
</evidence>
<protein>
    <submittedName>
        <fullName evidence="9">Uncharacterized protein</fullName>
    </submittedName>
</protein>
<feature type="transmembrane region" description="Helical" evidence="6">
    <location>
        <begin position="232"/>
        <end position="253"/>
    </location>
</feature>
<keyword evidence="5 6" id="KW-0472">Membrane</keyword>
<comment type="subcellular location">
    <subcellularLocation>
        <location evidence="1">Membrane</location>
        <topology evidence="1">Multi-pass membrane protein</topology>
    </subcellularLocation>
</comment>
<evidence type="ECO:0000256" key="2">
    <source>
        <dbReference type="ARBA" id="ARBA00006824"/>
    </source>
</evidence>
<dbReference type="GO" id="GO:0016020">
    <property type="term" value="C:membrane"/>
    <property type="evidence" value="ECO:0007669"/>
    <property type="project" value="UniProtKB-SubCell"/>
</dbReference>
<evidence type="ECO:0000313" key="9">
    <source>
        <dbReference type="EMBL" id="OEU06468.1"/>
    </source>
</evidence>
<evidence type="ECO:0000256" key="6">
    <source>
        <dbReference type="RuleBase" id="RU363053"/>
    </source>
</evidence>
<evidence type="ECO:0000256" key="8">
    <source>
        <dbReference type="SAM" id="SignalP"/>
    </source>
</evidence>
<evidence type="ECO:0000256" key="3">
    <source>
        <dbReference type="ARBA" id="ARBA00022692"/>
    </source>
</evidence>
<dbReference type="PANTHER" id="PTHR11266">
    <property type="entry name" value="PEROXISOMAL MEMBRANE PROTEIN 2, PXMP2 MPV17"/>
    <property type="match status" value="1"/>
</dbReference>
<evidence type="ECO:0000313" key="10">
    <source>
        <dbReference type="Proteomes" id="UP000095751"/>
    </source>
</evidence>
<keyword evidence="8" id="KW-0732">Signal</keyword>
<feature type="signal peptide" evidence="8">
    <location>
        <begin position="1"/>
        <end position="27"/>
    </location>
</feature>
<dbReference type="PANTHER" id="PTHR11266:SF121">
    <property type="entry name" value="OS09G0315000 PROTEIN"/>
    <property type="match status" value="1"/>
</dbReference>
<feature type="region of interest" description="Disordered" evidence="7">
    <location>
        <begin position="258"/>
        <end position="279"/>
    </location>
</feature>